<evidence type="ECO:0000313" key="5">
    <source>
        <dbReference type="EMBL" id="TXE09717.1"/>
    </source>
</evidence>
<dbReference type="InterPro" id="IPR006047">
    <property type="entry name" value="GH13_cat_dom"/>
</dbReference>
<dbReference type="SMART" id="SM00642">
    <property type="entry name" value="Aamy"/>
    <property type="match status" value="1"/>
</dbReference>
<sequence length="916" mass="102119">MKKLFGLILLLLSITVNAQVSTAPTIPTASDAITITFNAVGTGLEGYTGDVYAHTGVLTTNSTSQSDWKHVIGSWGNNATQPKLTRLGANSYELVITPNIASFYGSGSEVVTDIALVFRNSAGNAQTNPDIFIKIYANGLNIALTNPSDEAVFNVNDNVNITAESSINANLNLKVNNSTIQTATNATTISSNYTFTSPGNYTIEAVASQNSETKTDVISVFVKTPTQNESIPPNLENGVNINNNGSVTFVLQAPFKNDVFIIGDFNNWSLNAAYQMKKDNDTFWLTVNGLDADTEFAYQYFIDYSLKVADPYAKKILDPDDDPYIPNTTYPNLKAYPTGLATGNVSTFKINPTPYTWQNTTFTKPNKENLIVYEMLIRDFTENDSFIEAMTHLDYLETLGVNAIELMPISEFEGNDSWGYNPSFHGALDKAYGTQNHFKSFVDACHSRGIAVILDVVYNHAFGQSPLAQMYWDSANNKPATNNPWLNPDAKHPFNVGYDFNHESQYTKTFVKQTLKYWIEEFKVDGFRFDLSKGFTQTNNPSNVGAWSSQDNSRIAILQDYANYIWNNVSTDAYLILEHFANNSEETILANYGFMLWGNLNHSFNQNTMGFSTDADISWLSYQNRGWSNPHIVGYMESHDEERLMVRNIAYGNSNGSYNTKQLSTALDRIEAATAIFYSIPGPKMLWQFGELGYDKSINCESNINDSSCRLDRKPVAWTLGYDTNTNRMDVYNVTAKMINLKKQYPSTFNTDNFSMSVSGLLKRVNLYDNVGNLDAVVIANFNVTAQTINPNFPNTGTWYDAFTETSINVTSPTAGITLQPGEYRLYTQTASLNNSKFELSETVKVYPNPTQNTFSINKNINELHIYTTTGKLVKSFKGNFSKGFAFDISTLPQSIYVVKTNSVLETPQAFKIIKL</sequence>
<dbReference type="SUPFAM" id="SSF51445">
    <property type="entry name" value="(Trans)glycosidases"/>
    <property type="match status" value="1"/>
</dbReference>
<feature type="chain" id="PRO_5022868516" evidence="3">
    <location>
        <begin position="19"/>
        <end position="916"/>
    </location>
</feature>
<dbReference type="AlphaFoldDB" id="A0A5C7AMU5"/>
<dbReference type="GO" id="GO:0005975">
    <property type="term" value="P:carbohydrate metabolic process"/>
    <property type="evidence" value="ECO:0007669"/>
    <property type="project" value="InterPro"/>
</dbReference>
<dbReference type="NCBIfam" id="TIGR04183">
    <property type="entry name" value="Por_Secre_tail"/>
    <property type="match status" value="1"/>
</dbReference>
<organism evidence="5 6">
    <name type="scientific">Seonamhaeicola algicola</name>
    <dbReference type="NCBI Taxonomy" id="1719036"/>
    <lineage>
        <taxon>Bacteria</taxon>
        <taxon>Pseudomonadati</taxon>
        <taxon>Bacteroidota</taxon>
        <taxon>Flavobacteriia</taxon>
        <taxon>Flavobacteriales</taxon>
        <taxon>Flavobacteriaceae</taxon>
    </lineage>
</organism>
<proteinExistence type="inferred from homology"/>
<gene>
    <name evidence="5" type="ORF">FUA26_09520</name>
</gene>
<evidence type="ECO:0000256" key="1">
    <source>
        <dbReference type="ARBA" id="ARBA00008061"/>
    </source>
</evidence>
<dbReference type="EMBL" id="VOSC01000025">
    <property type="protein sequence ID" value="TXE09717.1"/>
    <property type="molecule type" value="Genomic_DNA"/>
</dbReference>
<dbReference type="InterPro" id="IPR014756">
    <property type="entry name" value="Ig_E-set"/>
</dbReference>
<dbReference type="SUPFAM" id="SSF81296">
    <property type="entry name" value="E set domains"/>
    <property type="match status" value="1"/>
</dbReference>
<dbReference type="InterPro" id="IPR026444">
    <property type="entry name" value="Secre_tail"/>
</dbReference>
<dbReference type="OrthoDB" id="9761875at2"/>
<accession>A0A5C7AMU5</accession>
<dbReference type="PANTHER" id="PTHR43002">
    <property type="entry name" value="GLYCOGEN DEBRANCHING ENZYME"/>
    <property type="match status" value="1"/>
</dbReference>
<keyword evidence="2 3" id="KW-0732">Signal</keyword>
<dbReference type="RefSeq" id="WP_147134992.1">
    <property type="nucleotide sequence ID" value="NZ_VOSC01000025.1"/>
</dbReference>
<comment type="similarity">
    <text evidence="1">Belongs to the glycosyl hydrolase 13 family.</text>
</comment>
<dbReference type="Gene3D" id="2.60.40.10">
    <property type="entry name" value="Immunoglobulins"/>
    <property type="match status" value="1"/>
</dbReference>
<evidence type="ECO:0000256" key="2">
    <source>
        <dbReference type="ARBA" id="ARBA00022729"/>
    </source>
</evidence>
<feature type="domain" description="Glycosyl hydrolase family 13 catalytic" evidence="4">
    <location>
        <begin position="374"/>
        <end position="742"/>
    </location>
</feature>
<dbReference type="InterPro" id="IPR013783">
    <property type="entry name" value="Ig-like_fold"/>
</dbReference>
<dbReference type="Gene3D" id="3.20.20.80">
    <property type="entry name" value="Glycosidases"/>
    <property type="match status" value="1"/>
</dbReference>
<evidence type="ECO:0000256" key="3">
    <source>
        <dbReference type="SAM" id="SignalP"/>
    </source>
</evidence>
<dbReference type="Pfam" id="PF18962">
    <property type="entry name" value="Por_Secre_tail"/>
    <property type="match status" value="1"/>
</dbReference>
<evidence type="ECO:0000259" key="4">
    <source>
        <dbReference type="SMART" id="SM00642"/>
    </source>
</evidence>
<feature type="signal peptide" evidence="3">
    <location>
        <begin position="1"/>
        <end position="18"/>
    </location>
</feature>
<protein>
    <submittedName>
        <fullName evidence="5">T9SS type A sorting domain-containing protein</fullName>
    </submittedName>
</protein>
<reference evidence="6" key="1">
    <citation type="submission" date="2019-08" db="EMBL/GenBank/DDBJ databases">
        <title>Seonamhaeicola sediminis sp. nov., isolated from marine sediment.</title>
        <authorList>
            <person name="Cao W.R."/>
        </authorList>
    </citation>
    <scope>NUCLEOTIDE SEQUENCE [LARGE SCALE GENOMIC DNA]</scope>
    <source>
        <strain evidence="6">Gy8</strain>
    </source>
</reference>
<name>A0A5C7AMU5_9FLAO</name>
<comment type="caution">
    <text evidence="5">The sequence shown here is derived from an EMBL/GenBank/DDBJ whole genome shotgun (WGS) entry which is preliminary data.</text>
</comment>
<dbReference type="CDD" id="cd11350">
    <property type="entry name" value="AmyAc_4"/>
    <property type="match status" value="1"/>
</dbReference>
<dbReference type="InterPro" id="IPR017853">
    <property type="entry name" value="GH"/>
</dbReference>
<evidence type="ECO:0000313" key="6">
    <source>
        <dbReference type="Proteomes" id="UP000321790"/>
    </source>
</evidence>
<dbReference type="Proteomes" id="UP000321790">
    <property type="component" value="Unassembled WGS sequence"/>
</dbReference>
<dbReference type="Pfam" id="PF00128">
    <property type="entry name" value="Alpha-amylase"/>
    <property type="match status" value="1"/>
</dbReference>
<keyword evidence="6" id="KW-1185">Reference proteome</keyword>